<dbReference type="OrthoDB" id="6862397at2"/>
<dbReference type="Proteomes" id="UP000234190">
    <property type="component" value="Unassembled WGS sequence"/>
</dbReference>
<keyword evidence="2" id="KW-1185">Reference proteome</keyword>
<organism evidence="1 2">
    <name type="scientific">Pollutimonas subterranea</name>
    <dbReference type="NCBI Taxonomy" id="2045210"/>
    <lineage>
        <taxon>Bacteria</taxon>
        <taxon>Pseudomonadati</taxon>
        <taxon>Pseudomonadota</taxon>
        <taxon>Betaproteobacteria</taxon>
        <taxon>Burkholderiales</taxon>
        <taxon>Alcaligenaceae</taxon>
        <taxon>Pollutimonas</taxon>
    </lineage>
</organism>
<accession>A0A2N4U365</accession>
<evidence type="ECO:0000313" key="2">
    <source>
        <dbReference type="Proteomes" id="UP000234190"/>
    </source>
</evidence>
<dbReference type="RefSeq" id="WP_102074312.1">
    <property type="nucleotide sequence ID" value="NZ_PDNW01000010.1"/>
</dbReference>
<reference evidence="1 2" key="1">
    <citation type="submission" date="2017-10" db="EMBL/GenBank/DDBJ databases">
        <title>Two draft genome sequences of Pusillimonas sp. strains isolated from a nitrate- and radionuclide-contaminated groundwater in Russia.</title>
        <authorList>
            <person name="Grouzdev D.S."/>
            <person name="Tourova T.P."/>
            <person name="Goeva M.A."/>
            <person name="Babich T.L."/>
            <person name="Sokolova D.S."/>
            <person name="Abdullin R."/>
            <person name="Poltaraus A.B."/>
            <person name="Toshchakov S.V."/>
            <person name="Nazina T.N."/>
        </authorList>
    </citation>
    <scope>NUCLEOTIDE SEQUENCE [LARGE SCALE GENOMIC DNA]</scope>
    <source>
        <strain evidence="1 2">JR1/69-3-13</strain>
    </source>
</reference>
<evidence type="ECO:0000313" key="1">
    <source>
        <dbReference type="EMBL" id="PLC49437.1"/>
    </source>
</evidence>
<gene>
    <name evidence="1" type="ORF">CR159_12590</name>
</gene>
<sequence length="193" mass="22042">MPLPLSNIAREPLHTRSIRVSSFAREDGQWDLEAELIDTKAYDFPLRDGASIHRAGDPIHHMHLRVTIDDQFLITDAVADYDAAPYNENCSAIAPDYRSLVGMNLLRNFRQTVKDRFGRTAGCSHMTELSYLLPTVAIQTMANKRRQEQLAPGKQEKRPFQLEGCHALRLDGPIAKEFYPQWYKSPKVETKCE</sequence>
<protein>
    <recommendedName>
        <fullName evidence="3">DUF2889 domain-containing protein</fullName>
    </recommendedName>
</protein>
<name>A0A2N4U365_9BURK</name>
<evidence type="ECO:0008006" key="3">
    <source>
        <dbReference type="Google" id="ProtNLM"/>
    </source>
</evidence>
<dbReference type="InterPro" id="IPR021312">
    <property type="entry name" value="DUF2889"/>
</dbReference>
<dbReference type="AlphaFoldDB" id="A0A2N4U365"/>
<proteinExistence type="predicted"/>
<dbReference type="Pfam" id="PF11136">
    <property type="entry name" value="DUF2889"/>
    <property type="match status" value="1"/>
</dbReference>
<dbReference type="EMBL" id="PDNW01000010">
    <property type="protein sequence ID" value="PLC49437.1"/>
    <property type="molecule type" value="Genomic_DNA"/>
</dbReference>
<comment type="caution">
    <text evidence="1">The sequence shown here is derived from an EMBL/GenBank/DDBJ whole genome shotgun (WGS) entry which is preliminary data.</text>
</comment>